<feature type="compositionally biased region" description="Basic and acidic residues" evidence="2">
    <location>
        <begin position="8"/>
        <end position="22"/>
    </location>
</feature>
<evidence type="ECO:0000256" key="2">
    <source>
        <dbReference type="SAM" id="MobiDB-lite"/>
    </source>
</evidence>
<name>A0AAV9TG44_9PEZI</name>
<keyword evidence="1" id="KW-0175">Coiled coil</keyword>
<reference evidence="3 4" key="1">
    <citation type="submission" date="2023-04" db="EMBL/GenBank/DDBJ databases">
        <title>Colletotrichum tabacum stain YC1 causing leaf anthracnose on Nicotiana tabacum(L.) cv.</title>
        <authorList>
            <person name="Ji Z."/>
            <person name="Wang M."/>
            <person name="Zhang J."/>
            <person name="Wang N."/>
            <person name="Zhou Z."/>
        </authorList>
    </citation>
    <scope>NUCLEOTIDE SEQUENCE [LARGE SCALE GENOMIC DNA]</scope>
    <source>
        <strain evidence="3 4">YC1</strain>
    </source>
</reference>
<dbReference type="AlphaFoldDB" id="A0AAV9TG44"/>
<sequence>MSGRVVKRKADSEVSQKTRERRSLAEAVERHGVDVMPCTYCFKSNKVCKMAEESSRCGECIRTGRSQCDGNNVADALNRCMSEQRKIEKEEREAEEAMEVLQMQLSTALGRLSRLRKQKRFLKDRGSELIRRGLQSLDELEAQDREVAEAEARVEQDLVSWGAGEVFDWSSLGVGSDFAELGPLSPSRGTAEGPAGNVGGS</sequence>
<evidence type="ECO:0000256" key="1">
    <source>
        <dbReference type="SAM" id="Coils"/>
    </source>
</evidence>
<organism evidence="3 4">
    <name type="scientific">Colletotrichum tabaci</name>
    <dbReference type="NCBI Taxonomy" id="1209068"/>
    <lineage>
        <taxon>Eukaryota</taxon>
        <taxon>Fungi</taxon>
        <taxon>Dikarya</taxon>
        <taxon>Ascomycota</taxon>
        <taxon>Pezizomycotina</taxon>
        <taxon>Sordariomycetes</taxon>
        <taxon>Hypocreomycetidae</taxon>
        <taxon>Glomerellales</taxon>
        <taxon>Glomerellaceae</taxon>
        <taxon>Colletotrichum</taxon>
        <taxon>Colletotrichum destructivum species complex</taxon>
    </lineage>
</organism>
<evidence type="ECO:0000313" key="3">
    <source>
        <dbReference type="EMBL" id="KAK6219115.1"/>
    </source>
</evidence>
<dbReference type="Proteomes" id="UP001327957">
    <property type="component" value="Unassembled WGS sequence"/>
</dbReference>
<feature type="region of interest" description="Disordered" evidence="2">
    <location>
        <begin position="180"/>
        <end position="201"/>
    </location>
</feature>
<evidence type="ECO:0000313" key="4">
    <source>
        <dbReference type="Proteomes" id="UP001327957"/>
    </source>
</evidence>
<protein>
    <submittedName>
        <fullName evidence="3">Uncharacterized protein</fullName>
    </submittedName>
</protein>
<accession>A0AAV9TG44</accession>
<dbReference type="EMBL" id="JASAOK010000031">
    <property type="protein sequence ID" value="KAK6219115.1"/>
    <property type="molecule type" value="Genomic_DNA"/>
</dbReference>
<gene>
    <name evidence="3" type="ORF">QIS74_06034</name>
</gene>
<feature type="coiled-coil region" evidence="1">
    <location>
        <begin position="73"/>
        <end position="157"/>
    </location>
</feature>
<comment type="caution">
    <text evidence="3">The sequence shown here is derived from an EMBL/GenBank/DDBJ whole genome shotgun (WGS) entry which is preliminary data.</text>
</comment>
<feature type="region of interest" description="Disordered" evidence="2">
    <location>
        <begin position="1"/>
        <end position="22"/>
    </location>
</feature>
<proteinExistence type="predicted"/>
<keyword evidence="4" id="KW-1185">Reference proteome</keyword>